<name>C1N899_MICPC</name>
<sequence>MPPKRKPKPPPPPPVEISSAPLEDEDDATVVVVATVAADDDGDVMKSHRLSTPRVSSREMTAFEDAPLAKPKPSAPPLVAPVTPTPTTPAPPSSKKPRIDTSAITGVRVIACLAVLCQHWIQWYGKKSHGEIELQVRVASYRSTPIHIPRERPRARRDGRDRRRRRRRRRRPRVVGRAVRRIASRGIDSFSGT</sequence>
<dbReference type="GeneID" id="9689673"/>
<feature type="compositionally biased region" description="Basic and acidic residues" evidence="1">
    <location>
        <begin position="148"/>
        <end position="161"/>
    </location>
</feature>
<evidence type="ECO:0000256" key="1">
    <source>
        <dbReference type="SAM" id="MobiDB-lite"/>
    </source>
</evidence>
<feature type="region of interest" description="Disordered" evidence="1">
    <location>
        <begin position="1"/>
        <end position="28"/>
    </location>
</feature>
<feature type="region of interest" description="Disordered" evidence="1">
    <location>
        <begin position="145"/>
        <end position="175"/>
    </location>
</feature>
<dbReference type="KEGG" id="mpp:MICPUCDRAFT_54006"/>
<feature type="compositionally biased region" description="Basic residues" evidence="1">
    <location>
        <begin position="162"/>
        <end position="175"/>
    </location>
</feature>
<accession>C1N899</accession>
<proteinExistence type="predicted"/>
<evidence type="ECO:0000313" key="2">
    <source>
        <dbReference type="EMBL" id="EEH51854.1"/>
    </source>
</evidence>
<organism evidence="3">
    <name type="scientific">Micromonas pusilla (strain CCMP1545)</name>
    <name type="common">Picoplanktonic green alga</name>
    <dbReference type="NCBI Taxonomy" id="564608"/>
    <lineage>
        <taxon>Eukaryota</taxon>
        <taxon>Viridiplantae</taxon>
        <taxon>Chlorophyta</taxon>
        <taxon>Mamiellophyceae</taxon>
        <taxon>Mamiellales</taxon>
        <taxon>Mamiellaceae</taxon>
        <taxon>Micromonas</taxon>
    </lineage>
</organism>
<protein>
    <submittedName>
        <fullName evidence="2">Predicted protein</fullName>
    </submittedName>
</protein>
<feature type="region of interest" description="Disordered" evidence="1">
    <location>
        <begin position="40"/>
        <end position="99"/>
    </location>
</feature>
<dbReference type="Proteomes" id="UP000001876">
    <property type="component" value="Unassembled WGS sequence"/>
</dbReference>
<dbReference type="RefSeq" id="XP_003064232.1">
    <property type="nucleotide sequence ID" value="XM_003064186.1"/>
</dbReference>
<dbReference type="EMBL" id="GG663750">
    <property type="protein sequence ID" value="EEH51854.1"/>
    <property type="molecule type" value="Genomic_DNA"/>
</dbReference>
<reference evidence="2 3" key="1">
    <citation type="journal article" date="2009" name="Science">
        <title>Green evolution and dynamic adaptations revealed by genomes of the marine picoeukaryotes Micromonas.</title>
        <authorList>
            <person name="Worden A.Z."/>
            <person name="Lee J.H."/>
            <person name="Mock T."/>
            <person name="Rouze P."/>
            <person name="Simmons M.P."/>
            <person name="Aerts A.L."/>
            <person name="Allen A.E."/>
            <person name="Cuvelier M.L."/>
            <person name="Derelle E."/>
            <person name="Everett M.V."/>
            <person name="Foulon E."/>
            <person name="Grimwood J."/>
            <person name="Gundlach H."/>
            <person name="Henrissat B."/>
            <person name="Napoli C."/>
            <person name="McDonald S.M."/>
            <person name="Parker M.S."/>
            <person name="Rombauts S."/>
            <person name="Salamov A."/>
            <person name="Von Dassow P."/>
            <person name="Badger J.H."/>
            <person name="Coutinho P.M."/>
            <person name="Demir E."/>
            <person name="Dubchak I."/>
            <person name="Gentemann C."/>
            <person name="Eikrem W."/>
            <person name="Gready J.E."/>
            <person name="John U."/>
            <person name="Lanier W."/>
            <person name="Lindquist E.A."/>
            <person name="Lucas S."/>
            <person name="Mayer K.F."/>
            <person name="Moreau H."/>
            <person name="Not F."/>
            <person name="Otillar R."/>
            <person name="Panaud O."/>
            <person name="Pangilinan J."/>
            <person name="Paulsen I."/>
            <person name="Piegu B."/>
            <person name="Poliakov A."/>
            <person name="Robbens S."/>
            <person name="Schmutz J."/>
            <person name="Toulza E."/>
            <person name="Wyss T."/>
            <person name="Zelensky A."/>
            <person name="Zhou K."/>
            <person name="Armbrust E.V."/>
            <person name="Bhattacharya D."/>
            <person name="Goodenough U.W."/>
            <person name="Van de Peer Y."/>
            <person name="Grigoriev I.V."/>
        </authorList>
    </citation>
    <scope>NUCLEOTIDE SEQUENCE [LARGE SCALE GENOMIC DNA]</scope>
    <source>
        <strain evidence="2 3">CCMP1545</strain>
    </source>
</reference>
<keyword evidence="3" id="KW-1185">Reference proteome</keyword>
<dbReference type="AlphaFoldDB" id="C1N899"/>
<evidence type="ECO:0000313" key="3">
    <source>
        <dbReference type="Proteomes" id="UP000001876"/>
    </source>
</evidence>
<gene>
    <name evidence="2" type="ORF">MICPUCDRAFT_54006</name>
</gene>
<feature type="compositionally biased region" description="Pro residues" evidence="1">
    <location>
        <begin position="73"/>
        <end position="94"/>
    </location>
</feature>